<gene>
    <name evidence="1" type="ORF">ACFPH8_01510</name>
</gene>
<comment type="caution">
    <text evidence="1">The sequence shown here is derived from an EMBL/GenBank/DDBJ whole genome shotgun (WGS) entry which is preliminary data.</text>
</comment>
<evidence type="ECO:0000313" key="2">
    <source>
        <dbReference type="Proteomes" id="UP001596162"/>
    </source>
</evidence>
<sequence length="293" mass="31283">MKILNLIMCIVLLGITSCSNESINEPIRNPAPEEANLVIKFKFDPNQIRLNNLGQPATIPNGNAAQSPNFARMSSNYIELAPTANTLLGEGAIVYDGPSTNLGGEKAIDFSQAKFAGSNETFVTIPLSEIAAGSYSWVRVSLAYQEGAINFLAADGNEYSGTLASFVGYNTYIPDLTFNGVTFPVNANKLQGFWAFEALGFTSQGQAPPGATTVPNPLFDSSPIPQGSCVVTGKFENGLNITGNETEDVVVTLSFSVNNSFEWTEITADGKYEPEAGEQLVDMGVRGLIPMID</sequence>
<evidence type="ECO:0008006" key="3">
    <source>
        <dbReference type="Google" id="ProtNLM"/>
    </source>
</evidence>
<accession>A0ABW0C3Y6</accession>
<organism evidence="1 2">
    <name type="scientific">Bizionia hallyeonensis</name>
    <dbReference type="NCBI Taxonomy" id="1123757"/>
    <lineage>
        <taxon>Bacteria</taxon>
        <taxon>Pseudomonadati</taxon>
        <taxon>Bacteroidota</taxon>
        <taxon>Flavobacteriia</taxon>
        <taxon>Flavobacteriales</taxon>
        <taxon>Flavobacteriaceae</taxon>
        <taxon>Bizionia</taxon>
    </lineage>
</organism>
<reference evidence="2" key="1">
    <citation type="journal article" date="2019" name="Int. J. Syst. Evol. Microbiol.">
        <title>The Global Catalogue of Microorganisms (GCM) 10K type strain sequencing project: providing services to taxonomists for standard genome sequencing and annotation.</title>
        <authorList>
            <consortium name="The Broad Institute Genomics Platform"/>
            <consortium name="The Broad Institute Genome Sequencing Center for Infectious Disease"/>
            <person name="Wu L."/>
            <person name="Ma J."/>
        </authorList>
    </citation>
    <scope>NUCLEOTIDE SEQUENCE [LARGE SCALE GENOMIC DNA]</scope>
    <source>
        <strain evidence="2">JCM 17978</strain>
    </source>
</reference>
<dbReference type="PROSITE" id="PS51257">
    <property type="entry name" value="PROKAR_LIPOPROTEIN"/>
    <property type="match status" value="1"/>
</dbReference>
<protein>
    <recommendedName>
        <fullName evidence="3">Lipoprotein</fullName>
    </recommendedName>
</protein>
<dbReference type="RefSeq" id="WP_376858180.1">
    <property type="nucleotide sequence ID" value="NZ_JBHSLA010000001.1"/>
</dbReference>
<dbReference type="Proteomes" id="UP001596162">
    <property type="component" value="Unassembled WGS sequence"/>
</dbReference>
<name>A0ABW0C3Y6_9FLAO</name>
<dbReference type="EMBL" id="JBHSLA010000001">
    <property type="protein sequence ID" value="MFC5193994.1"/>
    <property type="molecule type" value="Genomic_DNA"/>
</dbReference>
<evidence type="ECO:0000313" key="1">
    <source>
        <dbReference type="EMBL" id="MFC5193994.1"/>
    </source>
</evidence>
<keyword evidence="2" id="KW-1185">Reference proteome</keyword>
<proteinExistence type="predicted"/>